<keyword evidence="3" id="KW-1185">Reference proteome</keyword>
<dbReference type="EMBL" id="JAXCGZ010003790">
    <property type="protein sequence ID" value="KAK7083194.1"/>
    <property type="molecule type" value="Genomic_DNA"/>
</dbReference>
<dbReference type="AlphaFoldDB" id="A0AAN8XS40"/>
<name>A0AAN8XS40_HALRR</name>
<comment type="caution">
    <text evidence="2">The sequence shown here is derived from an EMBL/GenBank/DDBJ whole genome shotgun (WGS) entry which is preliminary data.</text>
</comment>
<feature type="region of interest" description="Disordered" evidence="1">
    <location>
        <begin position="8"/>
        <end position="58"/>
    </location>
</feature>
<feature type="non-terminal residue" evidence="2">
    <location>
        <position position="71"/>
    </location>
</feature>
<evidence type="ECO:0000256" key="1">
    <source>
        <dbReference type="SAM" id="MobiDB-lite"/>
    </source>
</evidence>
<evidence type="ECO:0000313" key="3">
    <source>
        <dbReference type="Proteomes" id="UP001381693"/>
    </source>
</evidence>
<proteinExistence type="predicted"/>
<gene>
    <name evidence="2" type="ORF">SK128_005947</name>
</gene>
<sequence length="71" mass="7969">MTVLRDFLNHVQDAQDSTNTQEDRDVTDVSGRVEISSNSNKKETPMFFESPPDPRQMMEGIIGGVITLTLK</sequence>
<accession>A0AAN8XS40</accession>
<evidence type="ECO:0000313" key="2">
    <source>
        <dbReference type="EMBL" id="KAK7083194.1"/>
    </source>
</evidence>
<protein>
    <submittedName>
        <fullName evidence="2">Uncharacterized protein</fullName>
    </submittedName>
</protein>
<dbReference type="Proteomes" id="UP001381693">
    <property type="component" value="Unassembled WGS sequence"/>
</dbReference>
<reference evidence="2 3" key="1">
    <citation type="submission" date="2023-11" db="EMBL/GenBank/DDBJ databases">
        <title>Halocaridina rubra genome assembly.</title>
        <authorList>
            <person name="Smith C."/>
        </authorList>
    </citation>
    <scope>NUCLEOTIDE SEQUENCE [LARGE SCALE GENOMIC DNA]</scope>
    <source>
        <strain evidence="2">EP-1</strain>
        <tissue evidence="2">Whole</tissue>
    </source>
</reference>
<organism evidence="2 3">
    <name type="scientific">Halocaridina rubra</name>
    <name type="common">Hawaiian red shrimp</name>
    <dbReference type="NCBI Taxonomy" id="373956"/>
    <lineage>
        <taxon>Eukaryota</taxon>
        <taxon>Metazoa</taxon>
        <taxon>Ecdysozoa</taxon>
        <taxon>Arthropoda</taxon>
        <taxon>Crustacea</taxon>
        <taxon>Multicrustacea</taxon>
        <taxon>Malacostraca</taxon>
        <taxon>Eumalacostraca</taxon>
        <taxon>Eucarida</taxon>
        <taxon>Decapoda</taxon>
        <taxon>Pleocyemata</taxon>
        <taxon>Caridea</taxon>
        <taxon>Atyoidea</taxon>
        <taxon>Atyidae</taxon>
        <taxon>Halocaridina</taxon>
    </lineage>
</organism>